<gene>
    <name evidence="2" type="ORF">F8M49_29535</name>
</gene>
<accession>A0ABU3WYA5</accession>
<evidence type="ECO:0000259" key="1">
    <source>
        <dbReference type="Pfam" id="PF11706"/>
    </source>
</evidence>
<reference evidence="2 3" key="1">
    <citation type="submission" date="2019-10" db="EMBL/GenBank/DDBJ databases">
        <title>Draft Genome Assembly of Rhodococcus zopfii DSM44189.</title>
        <authorList>
            <person name="Sutton J.M."/>
            <person name="Akob D.M."/>
            <person name="Bushman T.J."/>
        </authorList>
    </citation>
    <scope>NUCLEOTIDE SEQUENCE [LARGE SCALE GENOMIC DNA]</scope>
    <source>
        <strain evidence="2 3">DSM 44189</strain>
    </source>
</reference>
<proteinExistence type="predicted"/>
<dbReference type="InterPro" id="IPR021005">
    <property type="entry name" value="Znf_CGNR"/>
</dbReference>
<dbReference type="Pfam" id="PF07336">
    <property type="entry name" value="ABATE"/>
    <property type="match status" value="1"/>
</dbReference>
<dbReference type="PANTHER" id="PTHR35525:SF3">
    <property type="entry name" value="BLL6575 PROTEIN"/>
    <property type="match status" value="1"/>
</dbReference>
<sequence length="202" mass="22252">MVEPRPDNDPVGTAPGRLRWIEEFVNTRRVDRDDIATPAQLVGWFHAHDLVTAAASATARQRDRAGHIREGLRALIAGNNAEPVASPRPDGLDPEAAAILAELAPSLPMALDVTGRPPQLIPASGDPIDAALTRLLIVVAEAVADDTWSRLKACREPSCRWAYYDHSRNRRRTWCSMELCGNRVKARTHQRRSTIESGRVVS</sequence>
<dbReference type="RefSeq" id="WP_072811783.1">
    <property type="nucleotide sequence ID" value="NZ_JAHWLX010000084.1"/>
</dbReference>
<feature type="domain" description="Zinc finger CGNR" evidence="1">
    <location>
        <begin position="150"/>
        <end position="192"/>
    </location>
</feature>
<dbReference type="SUPFAM" id="SSF160904">
    <property type="entry name" value="Jann2411-like"/>
    <property type="match status" value="1"/>
</dbReference>
<organism evidence="2 3">
    <name type="scientific">Rhodococcus zopfii</name>
    <dbReference type="NCBI Taxonomy" id="43772"/>
    <lineage>
        <taxon>Bacteria</taxon>
        <taxon>Bacillati</taxon>
        <taxon>Actinomycetota</taxon>
        <taxon>Actinomycetes</taxon>
        <taxon>Mycobacteriales</taxon>
        <taxon>Nocardiaceae</taxon>
        <taxon>Rhodococcus</taxon>
    </lineage>
</organism>
<dbReference type="EMBL" id="WBMO01000005">
    <property type="protein sequence ID" value="MDV2478519.1"/>
    <property type="molecule type" value="Genomic_DNA"/>
</dbReference>
<evidence type="ECO:0000313" key="2">
    <source>
        <dbReference type="EMBL" id="MDV2478519.1"/>
    </source>
</evidence>
<name>A0ABU3WYA5_9NOCA</name>
<protein>
    <recommendedName>
        <fullName evidence="1">Zinc finger CGNR domain-containing protein</fullName>
    </recommendedName>
</protein>
<dbReference type="PANTHER" id="PTHR35525">
    <property type="entry name" value="BLL6575 PROTEIN"/>
    <property type="match status" value="1"/>
</dbReference>
<dbReference type="Proteomes" id="UP001275440">
    <property type="component" value="Unassembled WGS sequence"/>
</dbReference>
<evidence type="ECO:0000313" key="3">
    <source>
        <dbReference type="Proteomes" id="UP001275440"/>
    </source>
</evidence>
<comment type="caution">
    <text evidence="2">The sequence shown here is derived from an EMBL/GenBank/DDBJ whole genome shotgun (WGS) entry which is preliminary data.</text>
</comment>
<dbReference type="InterPro" id="IPR023286">
    <property type="entry name" value="ABATE_dom_sf"/>
</dbReference>
<keyword evidence="3" id="KW-1185">Reference proteome</keyword>
<dbReference type="Pfam" id="PF11706">
    <property type="entry name" value="zf-CGNR"/>
    <property type="match status" value="1"/>
</dbReference>
<dbReference type="InterPro" id="IPR010852">
    <property type="entry name" value="ABATE"/>
</dbReference>
<dbReference type="Gene3D" id="1.10.3300.10">
    <property type="entry name" value="Jann2411-like domain"/>
    <property type="match status" value="1"/>
</dbReference>